<feature type="transmembrane region" description="Helical" evidence="1">
    <location>
        <begin position="40"/>
        <end position="66"/>
    </location>
</feature>
<accession>A0A2W4RGP2</accession>
<dbReference type="EMBL" id="QJPH01000192">
    <property type="protein sequence ID" value="PZN83155.1"/>
    <property type="molecule type" value="Genomic_DNA"/>
</dbReference>
<keyword evidence="1" id="KW-1133">Transmembrane helix</keyword>
<dbReference type="InterPro" id="IPR007039">
    <property type="entry name" value="TrbC/VirB2"/>
</dbReference>
<evidence type="ECO:0000256" key="1">
    <source>
        <dbReference type="SAM" id="Phobius"/>
    </source>
</evidence>
<dbReference type="Pfam" id="PF04956">
    <property type="entry name" value="TrbC"/>
    <property type="match status" value="1"/>
</dbReference>
<dbReference type="AlphaFoldDB" id="A0A2W4RGP2"/>
<feature type="transmembrane region" description="Helical" evidence="1">
    <location>
        <begin position="73"/>
        <end position="96"/>
    </location>
</feature>
<organism evidence="2 3">
    <name type="scientific">Candidatus Methylumidiphilus alinenensis</name>
    <dbReference type="NCBI Taxonomy" id="2202197"/>
    <lineage>
        <taxon>Bacteria</taxon>
        <taxon>Pseudomonadati</taxon>
        <taxon>Pseudomonadota</taxon>
        <taxon>Gammaproteobacteria</taxon>
        <taxon>Methylococcales</taxon>
        <taxon>Candidatus Methylumidiphilus</taxon>
    </lineage>
</organism>
<gene>
    <name evidence="2" type="ORF">DM484_05025</name>
</gene>
<keyword evidence="1" id="KW-0472">Membrane</keyword>
<name>A0A2W4RGP2_9GAMM</name>
<comment type="caution">
    <text evidence="2">The sequence shown here is derived from an EMBL/GenBank/DDBJ whole genome shotgun (WGS) entry which is preliminary data.</text>
</comment>
<evidence type="ECO:0000313" key="2">
    <source>
        <dbReference type="EMBL" id="PZN83155.1"/>
    </source>
</evidence>
<protein>
    <submittedName>
        <fullName evidence="2">Conjugal transfer protein</fullName>
    </submittedName>
</protein>
<sequence length="100" mass="10532">MKYKPPKRLGNIFILIAISAVFLLPETAMATPWDSTSQQILAIFTGGLTRTIAIISVIACGIAAIAGKLSWDWAIKIIVGIVLIFGAASIVDYIIAGATA</sequence>
<reference evidence="2 3" key="1">
    <citation type="journal article" date="2018" name="Aquat. Microb. Ecol.">
        <title>Gammaproteobacterial methanotrophs dominate.</title>
        <authorList>
            <person name="Rissanen A.J."/>
            <person name="Saarenheimo J."/>
            <person name="Tiirola M."/>
            <person name="Peura S."/>
            <person name="Aalto S.L."/>
            <person name="Karvinen A."/>
            <person name="Nykanen H."/>
        </authorList>
    </citation>
    <scope>NUCLEOTIDE SEQUENCE [LARGE SCALE GENOMIC DNA]</scope>
    <source>
        <strain evidence="2">AMbin10</strain>
    </source>
</reference>
<dbReference type="Proteomes" id="UP000249396">
    <property type="component" value="Unassembled WGS sequence"/>
</dbReference>
<proteinExistence type="predicted"/>
<evidence type="ECO:0000313" key="3">
    <source>
        <dbReference type="Proteomes" id="UP000249396"/>
    </source>
</evidence>
<keyword evidence="1" id="KW-0812">Transmembrane</keyword>